<feature type="compositionally biased region" description="Basic and acidic residues" evidence="1">
    <location>
        <begin position="54"/>
        <end position="64"/>
    </location>
</feature>
<evidence type="ECO:0000313" key="2">
    <source>
        <dbReference type="EMBL" id="KAE8354162.1"/>
    </source>
</evidence>
<sequence length="218" mass="24359">MFAGSVDTLQSTVQSANLAAGLNDRLRRPMPARVYRVNTHRRRYRPPRRRHGRRPDERDHERNHIGSHQVRARPAPANREQPDHEDCHHHRNLHNPRRVTPPASDKEDIQRSRPADPAHSQLNVAYDRLNSSVATPRPFAGSSFAIGTKLESETGNLNDHLVGSASSDIVATSTRSGLSSTSFENIPSLTFNTSGDMVMTEEPGVVVDEYCSELFTIV</sequence>
<dbReference type="Proteomes" id="UP000327118">
    <property type="component" value="Unassembled WGS sequence"/>
</dbReference>
<protein>
    <submittedName>
        <fullName evidence="2">Uncharacterized protein</fullName>
    </submittedName>
</protein>
<dbReference type="AlphaFoldDB" id="A0A5N6Z919"/>
<accession>A0A5N6Z919</accession>
<keyword evidence="3" id="KW-1185">Reference proteome</keyword>
<name>A0A5N6Z919_9EURO</name>
<reference evidence="3" key="1">
    <citation type="submission" date="2019-04" db="EMBL/GenBank/DDBJ databases">
        <title>Friends and foes A comparative genomics studyof 23 Aspergillus species from section Flavi.</title>
        <authorList>
            <consortium name="DOE Joint Genome Institute"/>
            <person name="Kjaerbolling I."/>
            <person name="Vesth T."/>
            <person name="Frisvad J.C."/>
            <person name="Nybo J.L."/>
            <person name="Theobald S."/>
            <person name="Kildgaard S."/>
            <person name="Isbrandt T."/>
            <person name="Kuo A."/>
            <person name="Sato A."/>
            <person name="Lyhne E.K."/>
            <person name="Kogle M.E."/>
            <person name="Wiebenga A."/>
            <person name="Kun R.S."/>
            <person name="Lubbers R.J."/>
            <person name="Makela M.R."/>
            <person name="Barry K."/>
            <person name="Chovatia M."/>
            <person name="Clum A."/>
            <person name="Daum C."/>
            <person name="Haridas S."/>
            <person name="He G."/>
            <person name="LaButti K."/>
            <person name="Lipzen A."/>
            <person name="Mondo S."/>
            <person name="Riley R."/>
            <person name="Salamov A."/>
            <person name="Simmons B.A."/>
            <person name="Magnuson J.K."/>
            <person name="Henrissat B."/>
            <person name="Mortensen U.H."/>
            <person name="Larsen T.O."/>
            <person name="Devries R.P."/>
            <person name="Grigoriev I.V."/>
            <person name="Machida M."/>
            <person name="Baker S.E."/>
            <person name="Andersen M.R."/>
        </authorList>
    </citation>
    <scope>NUCLEOTIDE SEQUENCE [LARGE SCALE GENOMIC DNA]</scope>
    <source>
        <strain evidence="3">CBS 553.77</strain>
    </source>
</reference>
<feature type="region of interest" description="Disordered" evidence="1">
    <location>
        <begin position="30"/>
        <end position="122"/>
    </location>
</feature>
<evidence type="ECO:0000256" key="1">
    <source>
        <dbReference type="SAM" id="MobiDB-lite"/>
    </source>
</evidence>
<dbReference type="EMBL" id="ML739079">
    <property type="protein sequence ID" value="KAE8354162.1"/>
    <property type="molecule type" value="Genomic_DNA"/>
</dbReference>
<organism evidence="2 3">
    <name type="scientific">Aspergillus coremiiformis</name>
    <dbReference type="NCBI Taxonomy" id="138285"/>
    <lineage>
        <taxon>Eukaryota</taxon>
        <taxon>Fungi</taxon>
        <taxon>Dikarya</taxon>
        <taxon>Ascomycota</taxon>
        <taxon>Pezizomycotina</taxon>
        <taxon>Eurotiomycetes</taxon>
        <taxon>Eurotiomycetidae</taxon>
        <taxon>Eurotiales</taxon>
        <taxon>Aspergillaceae</taxon>
        <taxon>Aspergillus</taxon>
        <taxon>Aspergillus subgen. Circumdati</taxon>
    </lineage>
</organism>
<evidence type="ECO:0000313" key="3">
    <source>
        <dbReference type="Proteomes" id="UP000327118"/>
    </source>
</evidence>
<dbReference type="OrthoDB" id="4483748at2759"/>
<proteinExistence type="predicted"/>
<feature type="compositionally biased region" description="Basic residues" evidence="1">
    <location>
        <begin position="38"/>
        <end position="53"/>
    </location>
</feature>
<gene>
    <name evidence="2" type="ORF">BDV28DRAFT_147406</name>
</gene>
<feature type="compositionally biased region" description="Basic and acidic residues" evidence="1">
    <location>
        <begin position="104"/>
        <end position="116"/>
    </location>
</feature>